<keyword evidence="2" id="KW-0489">Methyltransferase</keyword>
<dbReference type="Pfam" id="PF08241">
    <property type="entry name" value="Methyltransf_11"/>
    <property type="match status" value="1"/>
</dbReference>
<evidence type="ECO:0000313" key="3">
    <source>
        <dbReference type="Proteomes" id="UP000065807"/>
    </source>
</evidence>
<organism evidence="2 3">
    <name type="scientific">Limnochorda pilosa</name>
    <dbReference type="NCBI Taxonomy" id="1555112"/>
    <lineage>
        <taxon>Bacteria</taxon>
        <taxon>Bacillati</taxon>
        <taxon>Bacillota</taxon>
        <taxon>Limnochordia</taxon>
        <taxon>Limnochordales</taxon>
        <taxon>Limnochordaceae</taxon>
        <taxon>Limnochorda</taxon>
    </lineage>
</organism>
<keyword evidence="2" id="KW-0808">Transferase</keyword>
<gene>
    <name evidence="2" type="ORF">LIP_3386</name>
</gene>
<dbReference type="PATRIC" id="fig|1555112.3.peg.3422"/>
<dbReference type="GO" id="GO:0008757">
    <property type="term" value="F:S-adenosylmethionine-dependent methyltransferase activity"/>
    <property type="evidence" value="ECO:0007669"/>
    <property type="project" value="InterPro"/>
</dbReference>
<dbReference type="InterPro" id="IPR013216">
    <property type="entry name" value="Methyltransf_11"/>
</dbReference>
<dbReference type="GO" id="GO:0032259">
    <property type="term" value="P:methylation"/>
    <property type="evidence" value="ECO:0007669"/>
    <property type="project" value="UniProtKB-KW"/>
</dbReference>
<sequence length="267" mass="29126">MSDLKDSVRQQFGTHAEAYVRSQDHARGESLERLVELTRPQPDWTVLDVATGGGHTALAFAPRVARVVASDLTPAMLDAAERHAAGRGAANVEFVVADAEGLPFPDAAFDLLTCRVAPHHFPDVRRFVREAARVVRPGGLVAVVDNVVPADPEVAAYVNAFEKVHDPSHHWAYSLEEWISFFEDAGLVVGETETFRKRRDLEEWAGRSGCTPETLAELKRLLLEAPPAARACLEPDDRQGRLGFHLTEGLLIGRKPHAASSGRATSS</sequence>
<proteinExistence type="predicted"/>
<protein>
    <submittedName>
        <fullName evidence="2">Methylase</fullName>
    </submittedName>
</protein>
<reference evidence="3" key="1">
    <citation type="submission" date="2015-07" db="EMBL/GenBank/DDBJ databases">
        <title>Complete genome sequence and phylogenetic analysis of Limnochorda pilosa.</title>
        <authorList>
            <person name="Watanabe M."/>
            <person name="Kojima H."/>
            <person name="Fukui M."/>
        </authorList>
    </citation>
    <scope>NUCLEOTIDE SEQUENCE [LARGE SCALE GENOMIC DNA]</scope>
    <source>
        <strain evidence="3">HC45</strain>
    </source>
</reference>
<dbReference type="RefSeq" id="WP_068140648.1">
    <property type="nucleotide sequence ID" value="NZ_AP014924.1"/>
</dbReference>
<keyword evidence="3" id="KW-1185">Reference proteome</keyword>
<accession>A0A0K2SQ04</accession>
<dbReference type="SUPFAM" id="SSF53335">
    <property type="entry name" value="S-adenosyl-L-methionine-dependent methyltransferases"/>
    <property type="match status" value="1"/>
</dbReference>
<dbReference type="InterPro" id="IPR029063">
    <property type="entry name" value="SAM-dependent_MTases_sf"/>
</dbReference>
<feature type="domain" description="Methyltransferase type 11" evidence="1">
    <location>
        <begin position="47"/>
        <end position="142"/>
    </location>
</feature>
<dbReference type="Gene3D" id="3.40.50.150">
    <property type="entry name" value="Vaccinia Virus protein VP39"/>
    <property type="match status" value="1"/>
</dbReference>
<dbReference type="CDD" id="cd02440">
    <property type="entry name" value="AdoMet_MTases"/>
    <property type="match status" value="1"/>
</dbReference>
<evidence type="ECO:0000313" key="2">
    <source>
        <dbReference type="EMBL" id="BAS29198.1"/>
    </source>
</evidence>
<dbReference type="KEGG" id="lpil:LIP_3386"/>
<dbReference type="STRING" id="1555112.LIP_3386"/>
<reference evidence="3" key="2">
    <citation type="journal article" date="2016" name="Int. J. Syst. Evol. Microbiol.">
        <title>Complete genome sequence and cell structure of Limnochorda pilosa, a Gram-negative spore-former within the phylum Firmicutes.</title>
        <authorList>
            <person name="Watanabe M."/>
            <person name="Kojima H."/>
            <person name="Fukui M."/>
        </authorList>
    </citation>
    <scope>NUCLEOTIDE SEQUENCE [LARGE SCALE GENOMIC DNA]</scope>
    <source>
        <strain evidence="3">HC45</strain>
    </source>
</reference>
<dbReference type="Proteomes" id="UP000065807">
    <property type="component" value="Chromosome"/>
</dbReference>
<evidence type="ECO:0000259" key="1">
    <source>
        <dbReference type="Pfam" id="PF08241"/>
    </source>
</evidence>
<dbReference type="EMBL" id="AP014924">
    <property type="protein sequence ID" value="BAS29198.1"/>
    <property type="molecule type" value="Genomic_DNA"/>
</dbReference>
<dbReference type="PANTHER" id="PTHR43591:SF24">
    <property type="entry name" value="2-METHOXY-6-POLYPRENYL-1,4-BENZOQUINOL METHYLASE, MITOCHONDRIAL"/>
    <property type="match status" value="1"/>
</dbReference>
<dbReference type="PANTHER" id="PTHR43591">
    <property type="entry name" value="METHYLTRANSFERASE"/>
    <property type="match status" value="1"/>
</dbReference>
<dbReference type="AlphaFoldDB" id="A0A0K2SQ04"/>
<dbReference type="OrthoDB" id="43862at2"/>
<name>A0A0K2SQ04_LIMPI</name>